<keyword evidence="6" id="KW-0949">S-adenosyl-L-methionine</keyword>
<accession>A0A6M2DLH6</accession>
<evidence type="ECO:0000256" key="6">
    <source>
        <dbReference type="ARBA" id="ARBA00022691"/>
    </source>
</evidence>
<proteinExistence type="inferred from homology"/>
<keyword evidence="7" id="KW-0479">Metal-binding</keyword>
<evidence type="ECO:0000256" key="4">
    <source>
        <dbReference type="ARBA" id="ARBA00022603"/>
    </source>
</evidence>
<dbReference type="EMBL" id="GIIL01002834">
    <property type="protein sequence ID" value="NOV46560.1"/>
    <property type="molecule type" value="Transcribed_RNA"/>
</dbReference>
<dbReference type="GO" id="GO:0034587">
    <property type="term" value="P:piRNA processing"/>
    <property type="evidence" value="ECO:0007669"/>
    <property type="project" value="TreeGrafter"/>
</dbReference>
<dbReference type="GO" id="GO:0005737">
    <property type="term" value="C:cytoplasm"/>
    <property type="evidence" value="ECO:0007669"/>
    <property type="project" value="TreeGrafter"/>
</dbReference>
<keyword evidence="8" id="KW-0460">Magnesium</keyword>
<dbReference type="AlphaFoldDB" id="A0A6M2DLH6"/>
<evidence type="ECO:0000256" key="9">
    <source>
        <dbReference type="ARBA" id="ARBA00022884"/>
    </source>
</evidence>
<evidence type="ECO:0000313" key="13">
    <source>
        <dbReference type="EMBL" id="NOV46560.1"/>
    </source>
</evidence>
<keyword evidence="9" id="KW-0694">RNA-binding</keyword>
<organism evidence="13">
    <name type="scientific">Xenopsylla cheopis</name>
    <name type="common">Oriental rat flea</name>
    <name type="synonym">Pulex cheopis</name>
    <dbReference type="NCBI Taxonomy" id="163159"/>
    <lineage>
        <taxon>Eukaryota</taxon>
        <taxon>Metazoa</taxon>
        <taxon>Ecdysozoa</taxon>
        <taxon>Arthropoda</taxon>
        <taxon>Hexapoda</taxon>
        <taxon>Insecta</taxon>
        <taxon>Pterygota</taxon>
        <taxon>Neoptera</taxon>
        <taxon>Endopterygota</taxon>
        <taxon>Siphonaptera</taxon>
        <taxon>Pulicidae</taxon>
        <taxon>Xenopsyllinae</taxon>
        <taxon>Xenopsylla</taxon>
    </lineage>
</organism>
<dbReference type="Gene3D" id="3.40.50.150">
    <property type="entry name" value="Vaccinia Virus protein VP39"/>
    <property type="match status" value="1"/>
</dbReference>
<dbReference type="EC" id="2.1.1.386" evidence="11"/>
<dbReference type="PANTHER" id="PTHR21404:SF3">
    <property type="entry name" value="SMALL RNA 2'-O-METHYLTRANSFERASE"/>
    <property type="match status" value="1"/>
</dbReference>
<sequence>MLSYPRTEFNPSGKLIFYPSPTEQRYETVLSIISNEKRVGKIKSVVDFGCSNLRFFEILKDVDRFEVVICIDSDKNKLEINGNKTNPFFRQCMEYKDKPFRAKVYHGSIAQVDPCIVDCDAMVCIELIEHLFPQELDNLPFTIFGYAKPQVTVITTPNVEYNILFPENQKSRHEDHKFEWTRDQFKDWANNIVLRYPEYTVEFHDIVPPPKGYEHVGPLTQLAAFYLKSNMSINNDETENLKQNYELMFDFIYPLNCDTRSTEELIFETITDYINRYCRPNDEVYVMYEDESYDIIVPTTELHNRLKSVASDLKDFEEILRSYGHIVNNDHQLLQITPRIRYFAW</sequence>
<evidence type="ECO:0000256" key="1">
    <source>
        <dbReference type="ARBA" id="ARBA00001946"/>
    </source>
</evidence>
<dbReference type="InterPro" id="IPR029063">
    <property type="entry name" value="SAM-dependent_MTases_sf"/>
</dbReference>
<evidence type="ECO:0000256" key="8">
    <source>
        <dbReference type="ARBA" id="ARBA00022842"/>
    </source>
</evidence>
<dbReference type="PANTHER" id="PTHR21404">
    <property type="entry name" value="HEN1"/>
    <property type="match status" value="1"/>
</dbReference>
<reference evidence="13" key="1">
    <citation type="submission" date="2020-03" db="EMBL/GenBank/DDBJ databases">
        <title>Transcriptomic Profiling of the Digestive Tract of the Rat Flea, Xenopsylla cheopis, Following Blood Feeding and Infection with Yersinia pestis.</title>
        <authorList>
            <person name="Bland D.M."/>
            <person name="Martens C.A."/>
            <person name="Virtaneva K."/>
            <person name="Kanakabandi K."/>
            <person name="Long D."/>
            <person name="Rosenke R."/>
            <person name="Saturday G.A."/>
            <person name="Hoyt F.H."/>
            <person name="Bruno D.P."/>
            <person name="Ribeiro J.M.C."/>
            <person name="Hinnebusch J."/>
        </authorList>
    </citation>
    <scope>NUCLEOTIDE SEQUENCE</scope>
</reference>
<evidence type="ECO:0000256" key="5">
    <source>
        <dbReference type="ARBA" id="ARBA00022679"/>
    </source>
</evidence>
<comment type="cofactor">
    <cofactor evidence="1">
        <name>Mg(2+)</name>
        <dbReference type="ChEBI" id="CHEBI:18420"/>
    </cofactor>
</comment>
<evidence type="ECO:0000256" key="3">
    <source>
        <dbReference type="ARBA" id="ARBA00021330"/>
    </source>
</evidence>
<comment type="similarity">
    <text evidence="2">Belongs to the methyltransferase superfamily. HEN1 family.</text>
</comment>
<dbReference type="GO" id="GO:0046872">
    <property type="term" value="F:metal ion binding"/>
    <property type="evidence" value="ECO:0007669"/>
    <property type="project" value="UniProtKB-KW"/>
</dbReference>
<protein>
    <recommendedName>
        <fullName evidence="3">Small RNA 2'-O-methyltransferase</fullName>
        <ecNumber evidence="11">2.1.1.386</ecNumber>
    </recommendedName>
</protein>
<dbReference type="GO" id="GO:0090486">
    <property type="term" value="F:small RNA 2'-O-methyltransferase activity"/>
    <property type="evidence" value="ECO:0007669"/>
    <property type="project" value="UniProtKB-EC"/>
</dbReference>
<keyword evidence="10" id="KW-0943">RNA-mediated gene silencing</keyword>
<dbReference type="GO" id="GO:0005634">
    <property type="term" value="C:nucleus"/>
    <property type="evidence" value="ECO:0007669"/>
    <property type="project" value="TreeGrafter"/>
</dbReference>
<comment type="catalytic activity">
    <reaction evidence="12">
        <text>small RNA 3'-end nucleotide + S-adenosyl-L-methionine = small RNA 3'-end 2'-O-methylnucleotide + S-adenosyl-L-homocysteine + H(+)</text>
        <dbReference type="Rhea" id="RHEA:37887"/>
        <dbReference type="Rhea" id="RHEA-COMP:10415"/>
        <dbReference type="Rhea" id="RHEA-COMP:10416"/>
        <dbReference type="ChEBI" id="CHEBI:15378"/>
        <dbReference type="ChEBI" id="CHEBI:57856"/>
        <dbReference type="ChEBI" id="CHEBI:59789"/>
        <dbReference type="ChEBI" id="CHEBI:74896"/>
        <dbReference type="ChEBI" id="CHEBI:74898"/>
        <dbReference type="EC" id="2.1.1.386"/>
    </reaction>
</comment>
<dbReference type="SUPFAM" id="SSF53335">
    <property type="entry name" value="S-adenosyl-L-methionine-dependent methyltransferases"/>
    <property type="match status" value="1"/>
</dbReference>
<evidence type="ECO:0000256" key="12">
    <source>
        <dbReference type="ARBA" id="ARBA00048418"/>
    </source>
</evidence>
<dbReference type="GO" id="GO:0001510">
    <property type="term" value="P:RNA methylation"/>
    <property type="evidence" value="ECO:0007669"/>
    <property type="project" value="InterPro"/>
</dbReference>
<dbReference type="GO" id="GO:0003723">
    <property type="term" value="F:RNA binding"/>
    <property type="evidence" value="ECO:0007669"/>
    <property type="project" value="UniProtKB-KW"/>
</dbReference>
<evidence type="ECO:0000256" key="10">
    <source>
        <dbReference type="ARBA" id="ARBA00023158"/>
    </source>
</evidence>
<name>A0A6M2DLH6_XENCH</name>
<keyword evidence="5" id="KW-0808">Transferase</keyword>
<evidence type="ECO:0000256" key="2">
    <source>
        <dbReference type="ARBA" id="ARBA00009026"/>
    </source>
</evidence>
<keyword evidence="4" id="KW-0489">Methyltransferase</keyword>
<evidence type="ECO:0000256" key="7">
    <source>
        <dbReference type="ARBA" id="ARBA00022723"/>
    </source>
</evidence>
<dbReference type="GO" id="GO:0030422">
    <property type="term" value="P:siRNA processing"/>
    <property type="evidence" value="ECO:0007669"/>
    <property type="project" value="TreeGrafter"/>
</dbReference>
<dbReference type="InterPro" id="IPR026610">
    <property type="entry name" value="Hen1"/>
</dbReference>
<evidence type="ECO:0000256" key="11">
    <source>
        <dbReference type="ARBA" id="ARBA00035025"/>
    </source>
</evidence>